<proteinExistence type="inferred from homology"/>
<dbReference type="PANTHER" id="PTHR47505:SF1">
    <property type="entry name" value="DNA UTILIZATION PROTEIN YHGH"/>
    <property type="match status" value="1"/>
</dbReference>
<protein>
    <recommendedName>
        <fullName evidence="4">Alpha-L-fucosidase</fullName>
    </recommendedName>
</protein>
<dbReference type="EMBL" id="JYON01000014">
    <property type="protein sequence ID" value="KJH71153.1"/>
    <property type="molecule type" value="Genomic_DNA"/>
</dbReference>
<dbReference type="InterPro" id="IPR000836">
    <property type="entry name" value="PRTase_dom"/>
</dbReference>
<evidence type="ECO:0008006" key="4">
    <source>
        <dbReference type="Google" id="ProtNLM"/>
    </source>
</evidence>
<dbReference type="Gene3D" id="3.40.50.2020">
    <property type="match status" value="1"/>
</dbReference>
<accession>A0A0D8ZQR3</accession>
<evidence type="ECO:0000256" key="1">
    <source>
        <dbReference type="ARBA" id="ARBA00008007"/>
    </source>
</evidence>
<dbReference type="RefSeq" id="WP_045055320.1">
    <property type="nucleotide sequence ID" value="NZ_CAWMDP010000057.1"/>
</dbReference>
<comment type="caution">
    <text evidence="2">The sequence shown here is derived from an EMBL/GenBank/DDBJ whole genome shotgun (WGS) entry which is preliminary data.</text>
</comment>
<dbReference type="Proteomes" id="UP000032452">
    <property type="component" value="Unassembled WGS sequence"/>
</dbReference>
<keyword evidence="3" id="KW-1185">Reference proteome</keyword>
<name>A0A0D8ZQR3_9CYAN</name>
<dbReference type="CDD" id="cd06223">
    <property type="entry name" value="PRTases_typeI"/>
    <property type="match status" value="1"/>
</dbReference>
<dbReference type="InterPro" id="IPR029057">
    <property type="entry name" value="PRTase-like"/>
</dbReference>
<gene>
    <name evidence="2" type="ORF">UH38_14170</name>
</gene>
<dbReference type="InterPro" id="IPR051910">
    <property type="entry name" value="ComF/GntX_DNA_util-trans"/>
</dbReference>
<dbReference type="PATRIC" id="fig|1618023.3.peg.4877"/>
<dbReference type="SUPFAM" id="SSF53271">
    <property type="entry name" value="PRTase-like"/>
    <property type="match status" value="1"/>
</dbReference>
<dbReference type="AlphaFoldDB" id="A0A0D8ZQR3"/>
<organism evidence="2 3">
    <name type="scientific">Aliterella atlantica CENA595</name>
    <dbReference type="NCBI Taxonomy" id="1618023"/>
    <lineage>
        <taxon>Bacteria</taxon>
        <taxon>Bacillati</taxon>
        <taxon>Cyanobacteriota</taxon>
        <taxon>Cyanophyceae</taxon>
        <taxon>Chroococcidiopsidales</taxon>
        <taxon>Aliterellaceae</taxon>
        <taxon>Aliterella</taxon>
    </lineage>
</organism>
<dbReference type="OrthoDB" id="9779910at2"/>
<dbReference type="PANTHER" id="PTHR47505">
    <property type="entry name" value="DNA UTILIZATION PROTEIN YHGH"/>
    <property type="match status" value="1"/>
</dbReference>
<evidence type="ECO:0000313" key="2">
    <source>
        <dbReference type="EMBL" id="KJH71153.1"/>
    </source>
</evidence>
<dbReference type="STRING" id="1618023.UH38_14170"/>
<sequence length="219" mass="24947">MAIWTRNLLNIFLKSNCPLCDRPTNAELCLDCTRQIQKCRLPSDRSFLKQEIPIFVWGNYHGTLKRAIAALKYDNQPQLARPLGTRLAQTWLQSQFARSGLIVVPIPLHINKQKQRGYNQALLLAQSFCEVTGLKWQHGLERQQDTEAQFKLSPLQREQNLAMAFKLSPKFCQHQPTNRVLLLDDIYTTGATARQAAQTLQQQGIAVYGMVAIATSQRQ</sequence>
<evidence type="ECO:0000313" key="3">
    <source>
        <dbReference type="Proteomes" id="UP000032452"/>
    </source>
</evidence>
<comment type="similarity">
    <text evidence="1">Belongs to the ComF/GntX family.</text>
</comment>
<reference evidence="2 3" key="1">
    <citation type="submission" date="2015-02" db="EMBL/GenBank/DDBJ databases">
        <title>Draft genome of a novel marine cyanobacterium (Chroococcales) isolated from South Atlantic Ocean.</title>
        <authorList>
            <person name="Rigonato J."/>
            <person name="Alvarenga D.O."/>
            <person name="Branco L.H."/>
            <person name="Varani A.M."/>
            <person name="Brandini F.P."/>
            <person name="Fiore M.F."/>
        </authorList>
    </citation>
    <scope>NUCLEOTIDE SEQUENCE [LARGE SCALE GENOMIC DNA]</scope>
    <source>
        <strain evidence="2 3">CENA595</strain>
    </source>
</reference>